<reference evidence="1 2" key="1">
    <citation type="submission" date="2016-06" db="EMBL/GenBank/DDBJ databases">
        <authorList>
            <person name="Kjaerup R.B."/>
            <person name="Dalgaard T.S."/>
            <person name="Juul-Madsen H.R."/>
        </authorList>
    </citation>
    <scope>NUCLEOTIDE SEQUENCE [LARGE SCALE GENOMIC DNA]</scope>
    <source>
        <strain evidence="1 2">1245335.1</strain>
    </source>
</reference>
<protein>
    <recommendedName>
        <fullName evidence="3">DUF559 domain-containing protein</fullName>
    </recommendedName>
</protein>
<dbReference type="AlphaFoldDB" id="A0A1A3N5H8"/>
<name>A0A1A3N5H8_MYCAS</name>
<dbReference type="Proteomes" id="UP000093819">
    <property type="component" value="Unassembled WGS sequence"/>
</dbReference>
<evidence type="ECO:0000313" key="2">
    <source>
        <dbReference type="Proteomes" id="UP000093819"/>
    </source>
</evidence>
<proteinExistence type="predicted"/>
<gene>
    <name evidence="1" type="ORF">A5635_06790</name>
</gene>
<organism evidence="1 2">
    <name type="scientific">Mycobacterium asiaticum</name>
    <dbReference type="NCBI Taxonomy" id="1790"/>
    <lineage>
        <taxon>Bacteria</taxon>
        <taxon>Bacillati</taxon>
        <taxon>Actinomycetota</taxon>
        <taxon>Actinomycetes</taxon>
        <taxon>Mycobacteriales</taxon>
        <taxon>Mycobacteriaceae</taxon>
        <taxon>Mycobacterium</taxon>
    </lineage>
</organism>
<dbReference type="EMBL" id="LZLR01000203">
    <property type="protein sequence ID" value="OBK16314.1"/>
    <property type="molecule type" value="Genomic_DNA"/>
</dbReference>
<accession>A0A1A3N5H8</accession>
<sequence>MRFGSWIAVSVTQHTSTMTAPFTGIKVAAEYDGDHHLTNRYHVRKDIRRHEKVTHSYGWIVVRVLAGDHPTDIIDRVRQARLARGVHDKLTNQTTLLNPRPKIAARFGSRPEKAR</sequence>
<evidence type="ECO:0000313" key="1">
    <source>
        <dbReference type="EMBL" id="OBK16314.1"/>
    </source>
</evidence>
<evidence type="ECO:0008006" key="3">
    <source>
        <dbReference type="Google" id="ProtNLM"/>
    </source>
</evidence>
<comment type="caution">
    <text evidence="1">The sequence shown here is derived from an EMBL/GenBank/DDBJ whole genome shotgun (WGS) entry which is preliminary data.</text>
</comment>